<proteinExistence type="predicted"/>
<dbReference type="SUPFAM" id="SSF48452">
    <property type="entry name" value="TPR-like"/>
    <property type="match status" value="1"/>
</dbReference>
<keyword evidence="4" id="KW-1185">Reference proteome</keyword>
<gene>
    <name evidence="3" type="ORF">Pla22_20790</name>
</gene>
<dbReference type="InterPro" id="IPR011044">
    <property type="entry name" value="Quino_amine_DH_bsu"/>
</dbReference>
<evidence type="ECO:0000313" key="4">
    <source>
        <dbReference type="Proteomes" id="UP000316598"/>
    </source>
</evidence>
<dbReference type="EMBL" id="SJPI01000001">
    <property type="protein sequence ID" value="TWT54432.1"/>
    <property type="molecule type" value="Genomic_DNA"/>
</dbReference>
<protein>
    <submittedName>
        <fullName evidence="3">PQQ enzyme repeat protein</fullName>
    </submittedName>
</protein>
<dbReference type="InterPro" id="IPR011990">
    <property type="entry name" value="TPR-like_helical_dom_sf"/>
</dbReference>
<dbReference type="SUPFAM" id="SSF50998">
    <property type="entry name" value="Quinoprotein alcohol dehydrogenase-like"/>
    <property type="match status" value="1"/>
</dbReference>
<dbReference type="Gene3D" id="1.25.40.10">
    <property type="entry name" value="Tetratricopeptide repeat domain"/>
    <property type="match status" value="1"/>
</dbReference>
<comment type="caution">
    <text evidence="3">The sequence shown here is derived from an EMBL/GenBank/DDBJ whole genome shotgun (WGS) entry which is preliminary data.</text>
</comment>
<dbReference type="PANTHER" id="PTHR34512:SF30">
    <property type="entry name" value="OUTER MEMBRANE PROTEIN ASSEMBLY FACTOR BAMB"/>
    <property type="match status" value="1"/>
</dbReference>
<feature type="region of interest" description="Disordered" evidence="1">
    <location>
        <begin position="1488"/>
        <end position="1519"/>
    </location>
</feature>
<dbReference type="SUPFAM" id="SSF82171">
    <property type="entry name" value="DPP6 N-terminal domain-like"/>
    <property type="match status" value="1"/>
</dbReference>
<evidence type="ECO:0000256" key="1">
    <source>
        <dbReference type="SAM" id="MobiDB-lite"/>
    </source>
</evidence>
<dbReference type="InterPro" id="IPR011047">
    <property type="entry name" value="Quinoprotein_ADH-like_sf"/>
</dbReference>
<feature type="domain" description="Pyrrolo-quinoline quinone repeat" evidence="2">
    <location>
        <begin position="417"/>
        <end position="556"/>
    </location>
</feature>
<evidence type="ECO:0000313" key="3">
    <source>
        <dbReference type="EMBL" id="TWT54432.1"/>
    </source>
</evidence>
<dbReference type="InterPro" id="IPR002372">
    <property type="entry name" value="PQQ_rpt_dom"/>
</dbReference>
<accession>A0A5C5WX33</accession>
<dbReference type="Pfam" id="PF13360">
    <property type="entry name" value="PQQ_2"/>
    <property type="match status" value="1"/>
</dbReference>
<organism evidence="3 4">
    <name type="scientific">Rubripirellula amarantea</name>
    <dbReference type="NCBI Taxonomy" id="2527999"/>
    <lineage>
        <taxon>Bacteria</taxon>
        <taxon>Pseudomonadati</taxon>
        <taxon>Planctomycetota</taxon>
        <taxon>Planctomycetia</taxon>
        <taxon>Pirellulales</taxon>
        <taxon>Pirellulaceae</taxon>
        <taxon>Rubripirellula</taxon>
    </lineage>
</organism>
<feature type="compositionally biased region" description="Acidic residues" evidence="1">
    <location>
        <begin position="1496"/>
        <end position="1519"/>
    </location>
</feature>
<dbReference type="SUPFAM" id="SSF50969">
    <property type="entry name" value="YVTN repeat-like/Quinoprotein amine dehydrogenase"/>
    <property type="match status" value="1"/>
</dbReference>
<dbReference type="Proteomes" id="UP000316598">
    <property type="component" value="Unassembled WGS sequence"/>
</dbReference>
<dbReference type="PANTHER" id="PTHR34512">
    <property type="entry name" value="CELL SURFACE PROTEIN"/>
    <property type="match status" value="1"/>
</dbReference>
<reference evidence="3 4" key="1">
    <citation type="submission" date="2019-02" db="EMBL/GenBank/DDBJ databases">
        <title>Deep-cultivation of Planctomycetes and their phenomic and genomic characterization uncovers novel biology.</title>
        <authorList>
            <person name="Wiegand S."/>
            <person name="Jogler M."/>
            <person name="Boedeker C."/>
            <person name="Pinto D."/>
            <person name="Vollmers J."/>
            <person name="Rivas-Marin E."/>
            <person name="Kohn T."/>
            <person name="Peeters S.H."/>
            <person name="Heuer A."/>
            <person name="Rast P."/>
            <person name="Oberbeckmann S."/>
            <person name="Bunk B."/>
            <person name="Jeske O."/>
            <person name="Meyerdierks A."/>
            <person name="Storesund J.E."/>
            <person name="Kallscheuer N."/>
            <person name="Luecker S."/>
            <person name="Lage O.M."/>
            <person name="Pohl T."/>
            <person name="Merkel B.J."/>
            <person name="Hornburger P."/>
            <person name="Mueller R.-W."/>
            <person name="Bruemmer F."/>
            <person name="Labrenz M."/>
            <person name="Spormann A.M."/>
            <person name="Op Den Camp H."/>
            <person name="Overmann J."/>
            <person name="Amann R."/>
            <person name="Jetten M.S.M."/>
            <person name="Mascher T."/>
            <person name="Medema M.H."/>
            <person name="Devos D.P."/>
            <person name="Kaster A.-K."/>
            <person name="Ovreas L."/>
            <person name="Rohde M."/>
            <person name="Galperin M.Y."/>
            <person name="Jogler C."/>
        </authorList>
    </citation>
    <scope>NUCLEOTIDE SEQUENCE [LARGE SCALE GENOMIC DNA]</scope>
    <source>
        <strain evidence="3 4">Pla22</strain>
    </source>
</reference>
<name>A0A5C5WX33_9BACT</name>
<sequence>MRCGAQGPFSPLMGTQSGRFIEAPRGIEQKLSDAKDSLDQGRWGDGVVQLGDLLARANTNNDDGDLAGQDFFLAIDEITDGTAVSNSLLRQARKMIGELSVDAMEIYELRYGAIARKMLTEAAAQRDWQKVSEVRRRYFHTHPGYEASWLLAQREFYLGRPLAASLLLDEVATQPRAIRHLGNHAFTLHAIACLRSGRPLPSTGPVVGQSISIPGKEDLTITIESDDQFTNWLNEHCSIAIDYDPSIPGDHAMFGGSPDRNGTDAGQMPLTNLRWRLPTTATPLQDQMVNALSDELASTSKLPPPSWTPLKVGNQLLMKTTERLVGVDYRTGKRVWTYPWQASFETLDDDETSLDQLAGEDNRAEELRQRIWNDVPYGQVTSDGERAFMLTDLAEVSPMSLSPLMNMRGTRPADTRTNTLVALEMATEGKLLWRLGQQGDQASPYADAFFLGPPLPLEGLLYVLVEIAGDINLCCLEPTTGSEVWRQHLVAVESGGIDLDPIRRVSGAMPTYHSGVLICPTGAGTVVAIDLADRMLRWGASFERSSEATRVHTRGRGFSSASLMQRWDNGVAVTKDTTVLVTPPESEHLFAFDLMDGSLKFPPKDRINMRYLAGIRDNKFYVVGADRVRAYDLDSGAPAWTSERDMLSAGQQINGRGLFGNDDYLLPTTTNQLIRLSLADGSVLQRRSTKYPLGNMIAVDGEVIVQGPDSLSVAFGEASLEPVVNRMLSEDPDNFEALVRKSELLIQRGQRIEAMDYLQRARVMQPANDEVLMLSVSAMLGVLRDDPSEGEKFVDELTQLIDQPAQAIELLSLRAQAAMKQGDPEVASERLIELSFLLLDEKSSHTIAQDVISDPTRFCSLDAWVAARMSEVHELADRQQKQRIRDRIDAACSAKLDSSVSQLRQLSHQFEGWHGIGPVKRELIRRHRENEEYLAIERLLIGSRVSPILDAESFTPDELVELCSNYADAMMYQDAAAILEQLSQIEGLEPNQIERLDEITKLTNAVNGEYEWPAPVTLKWPSTRSPAAARFMSTSTHKTATLSGLTFDGWRLVTEPNAQLAIRDSSGGSHPLAINGAMQNDSDYKEANISGGLMMITMASQLMCIDLAHVEKNDGEGIMWTKGLTGDGSPLAQSRRSTTPFGDEVVRYNINASTPSKVISEFTVGPILGDRIAVLQGGDLYVIDLMTSETIWRNSTAPKGGNVVCKGNQIAVVSESSREIAIFDLRDGRLIEKKPWTQGFIWESAGPYVLAYSATDPSRKTHNIRLVDPFNDAVVLEQESLSVNRRSTVAPSAYGDVSDGRYLGWMQSDGQALIWDLVTGKEISRPETPVIEDLQGIKTLRLDGQLLLLPRRKFDRTPTPGKTETVTNGGAQHQTMHAAIAVDLQDGSVRWTREFDEPWGCTLTQPADTPLMLLTRSPVSSSISTRVRKKWLDLLAIDVQDGKDAVSRFEKPIHVGNNALETRIVVQGALNRMIANIGTDEVVHFRFGPLPPGETTGEEGELSEDELSEDDDMVEDLFE</sequence>
<evidence type="ECO:0000259" key="2">
    <source>
        <dbReference type="Pfam" id="PF13360"/>
    </source>
</evidence>
<dbReference type="InterPro" id="IPR015943">
    <property type="entry name" value="WD40/YVTN_repeat-like_dom_sf"/>
</dbReference>
<dbReference type="Gene3D" id="2.130.10.10">
    <property type="entry name" value="YVTN repeat-like/Quinoprotein amine dehydrogenase"/>
    <property type="match status" value="2"/>
</dbReference>